<reference evidence="2 3" key="1">
    <citation type="submission" date="2012-10" db="EMBL/GenBank/DDBJ databases">
        <authorList>
            <person name="Genoscope - CEA"/>
        </authorList>
    </citation>
    <scope>NUCLEOTIDE SEQUENCE [LARGE SCALE GENOMIC DNA]</scope>
    <source>
        <strain evidence="3">AM13 / DSM 14728</strain>
    </source>
</reference>
<dbReference type="OrthoDB" id="5438724at2"/>
<dbReference type="PANTHER" id="PTHR43685">
    <property type="entry name" value="GLYCOSYLTRANSFERASE"/>
    <property type="match status" value="1"/>
</dbReference>
<dbReference type="HOGENOM" id="CLU_276916_0_0_7"/>
<dbReference type="InterPro" id="IPR050834">
    <property type="entry name" value="Glycosyltransf_2"/>
</dbReference>
<keyword evidence="3" id="KW-1185">Reference proteome</keyword>
<dbReference type="STRING" id="1121451.DESAM_20300"/>
<dbReference type="RefSeq" id="WP_015335201.1">
    <property type="nucleotide sequence ID" value="NC_020055.1"/>
</dbReference>
<dbReference type="InterPro" id="IPR001173">
    <property type="entry name" value="Glyco_trans_2-like"/>
</dbReference>
<dbReference type="SUPFAM" id="SSF53448">
    <property type="entry name" value="Nucleotide-diphospho-sugar transferases"/>
    <property type="match status" value="1"/>
</dbReference>
<evidence type="ECO:0000313" key="2">
    <source>
        <dbReference type="EMBL" id="CCO22591.1"/>
    </source>
</evidence>
<proteinExistence type="predicted"/>
<dbReference type="CDD" id="cd00761">
    <property type="entry name" value="Glyco_tranf_GTA_type"/>
    <property type="match status" value="1"/>
</dbReference>
<dbReference type="PATRIC" id="fig|1121451.3.peg.572"/>
<protein>
    <submittedName>
        <fullName evidence="2">Putative glycosyltransferase</fullName>
    </submittedName>
</protein>
<dbReference type="KEGG" id="dhy:DESAM_20300"/>
<evidence type="ECO:0000313" key="3">
    <source>
        <dbReference type="Proteomes" id="UP000010808"/>
    </source>
</evidence>
<gene>
    <name evidence="2" type="ORF">DESAM_20300</name>
</gene>
<keyword evidence="2" id="KW-0808">Transferase</keyword>
<dbReference type="SUPFAM" id="SSF53756">
    <property type="entry name" value="UDP-Glycosyltransferase/glycogen phosphorylase"/>
    <property type="match status" value="1"/>
</dbReference>
<feature type="domain" description="Glycosyltransferase 2-like" evidence="1">
    <location>
        <begin position="501"/>
        <end position="689"/>
    </location>
</feature>
<dbReference type="InterPro" id="IPR029044">
    <property type="entry name" value="Nucleotide-diphossugar_trans"/>
</dbReference>
<dbReference type="eggNOG" id="COG1215">
    <property type="taxonomic scope" value="Bacteria"/>
</dbReference>
<dbReference type="Gene3D" id="3.40.50.2000">
    <property type="entry name" value="Glycogen Phosphorylase B"/>
    <property type="match status" value="2"/>
</dbReference>
<sequence>MVEHSIQNLQQLYEKQQDLAEKIKKLQLTVLPHVRFIMLLERAEELNNSMNLGLQSLGNHEVLEETRAAIENIYKLISTVHQKNGAELNAIQKLVNYNQFPAELVKFKKELREHAASLAEALAQNQENIIANFASPLITIESKLEQLAVKVRKAIVLADPPFFAGCKTMDKIFSLLEKTPQLAEINIYIQKHLNKKTYECIKNSRLFDEYFYRNQVNDAAKTAPDSLLHYLTEGEKYSPNPFFNATYYLADYEEVGMLRYHPFEHFICYGEILCYNPGPDFDALYYLENNGDVLEAGIPPFQHFLLHGLTEGRQPSAKAGAFFVKRYLQHSPVNLAFIGSPDKLVKEGWDMLISLCRNREGGQVRLIAPEDWSGNESKIDAIVVSSEGAALLQEELLNRLSKNKVRLLYLGTTPGDDLKSLLQKDIFSLENVCAVCPDYKTFLCWQESEIPLKLRYYSFNDPDNATPFLDALLDSLGTCKNFSLRRTGLWKTPSESKPYISVVSIIYKKSKEMIRFLESLNRQDLARNYELILVDDASPDDSVERIEEWLKEKRQNGLMNRFMDVRILRNESNRGNCSSRNRGVDAARADIVLVADGDVVLSTSSLSEHLWAYRFDDCDAVIGFFRFNLDYSFVFHWLAACEVNSDIIRQHLKRSSEFAMERLNMNSLPNSVFTFVTRNTSFRKSAFKEEYFDETFNYSSDRNSGYGEEDHEIAAKLYSDNKNIRFLESSICVHMRHEDNSHNTDKALANLRNWNKLIKKHPDLRLIDRQYYQWRTCDLLHKTSGKPDALEVKVAKEFFNASDRVNVSIPRSRPIKILSWNCNIPYQYDLLKMHHQFTMVVDKANGGWDYSLRPRPYNVDFIPPEKVAPEKYDLALIPFDKRVLFPGKHRERFQRMLELSSGLPTIALCHELPYGYVQNGINTEECELEEQRKYVRFKLRDAHVVCCSHIVQNEWKFKQSSVIWHGFSPQEYPAGKNDLGCLTFSNDYLANIPDVDACKMLREIKQRLPESCTVEEMKEPFPHAGYETGSQEWSVAKFQKYGHYIGQFIVQLTPFNNLAMPRLRAEAMLAGCIPVTVRSYDVDMFIKNGVNGFAGESAEEIGEYLNWLLSNGKDIQKISRNARLTAMDIFNVDRLISKWERLIIGLT</sequence>
<evidence type="ECO:0000259" key="1">
    <source>
        <dbReference type="Pfam" id="PF00535"/>
    </source>
</evidence>
<dbReference type="EMBL" id="FO203522">
    <property type="protein sequence ID" value="CCO22591.1"/>
    <property type="molecule type" value="Genomic_DNA"/>
</dbReference>
<dbReference type="AlphaFoldDB" id="L0RAJ8"/>
<dbReference type="Proteomes" id="UP000010808">
    <property type="component" value="Chromosome"/>
</dbReference>
<dbReference type="eggNOG" id="COG0438">
    <property type="taxonomic scope" value="Bacteria"/>
</dbReference>
<dbReference type="GO" id="GO:0016740">
    <property type="term" value="F:transferase activity"/>
    <property type="evidence" value="ECO:0007669"/>
    <property type="project" value="UniProtKB-KW"/>
</dbReference>
<accession>L0RAJ8</accession>
<dbReference type="PANTHER" id="PTHR43685:SF2">
    <property type="entry name" value="GLYCOSYLTRANSFERASE 2-LIKE DOMAIN-CONTAINING PROTEIN"/>
    <property type="match status" value="1"/>
</dbReference>
<dbReference type="Gene3D" id="3.90.550.10">
    <property type="entry name" value="Spore Coat Polysaccharide Biosynthesis Protein SpsA, Chain A"/>
    <property type="match status" value="1"/>
</dbReference>
<dbReference type="Pfam" id="PF00535">
    <property type="entry name" value="Glycos_transf_2"/>
    <property type="match status" value="1"/>
</dbReference>
<organism evidence="2 3">
    <name type="scientific">Maridesulfovibrio hydrothermalis AM13 = DSM 14728</name>
    <dbReference type="NCBI Taxonomy" id="1121451"/>
    <lineage>
        <taxon>Bacteria</taxon>
        <taxon>Pseudomonadati</taxon>
        <taxon>Thermodesulfobacteriota</taxon>
        <taxon>Desulfovibrionia</taxon>
        <taxon>Desulfovibrionales</taxon>
        <taxon>Desulfovibrionaceae</taxon>
        <taxon>Maridesulfovibrio</taxon>
    </lineage>
</organism>
<name>L0RAJ8_9BACT</name>